<evidence type="ECO:0000313" key="3">
    <source>
        <dbReference type="Proteomes" id="UP000765509"/>
    </source>
</evidence>
<accession>A0A9Q3CJE7</accession>
<proteinExistence type="predicted"/>
<name>A0A9Q3CJE7_9BASI</name>
<evidence type="ECO:0008006" key="4">
    <source>
        <dbReference type="Google" id="ProtNLM"/>
    </source>
</evidence>
<evidence type="ECO:0000313" key="2">
    <source>
        <dbReference type="EMBL" id="MBW0486434.1"/>
    </source>
</evidence>
<feature type="region of interest" description="Disordered" evidence="1">
    <location>
        <begin position="9"/>
        <end position="38"/>
    </location>
</feature>
<reference evidence="2" key="1">
    <citation type="submission" date="2021-03" db="EMBL/GenBank/DDBJ databases">
        <title>Draft genome sequence of rust myrtle Austropuccinia psidii MF-1, a brazilian biotype.</title>
        <authorList>
            <person name="Quecine M.C."/>
            <person name="Pachon D.M.R."/>
            <person name="Bonatelli M.L."/>
            <person name="Correr F.H."/>
            <person name="Franceschini L.M."/>
            <person name="Leite T.F."/>
            <person name="Margarido G.R.A."/>
            <person name="Almeida C.A."/>
            <person name="Ferrarezi J.A."/>
            <person name="Labate C.A."/>
        </authorList>
    </citation>
    <scope>NUCLEOTIDE SEQUENCE</scope>
    <source>
        <strain evidence="2">MF-1</strain>
    </source>
</reference>
<keyword evidence="3" id="KW-1185">Reference proteome</keyword>
<comment type="caution">
    <text evidence="2">The sequence shown here is derived from an EMBL/GenBank/DDBJ whole genome shotgun (WGS) entry which is preliminary data.</text>
</comment>
<dbReference type="Proteomes" id="UP000765509">
    <property type="component" value="Unassembled WGS sequence"/>
</dbReference>
<gene>
    <name evidence="2" type="ORF">O181_026149</name>
</gene>
<evidence type="ECO:0000256" key="1">
    <source>
        <dbReference type="SAM" id="MobiDB-lite"/>
    </source>
</evidence>
<sequence>MIEQMAEFIGNLAQGADPRDKSATTRFKTPSMKAPDSFDGSQVHKLGVSIQSCELLFHNDPENFFPNMKKGLYSTSCLTGRAGKWIEPYIANFSSEDPSYLLNN</sequence>
<dbReference type="EMBL" id="AVOT02008652">
    <property type="protein sequence ID" value="MBW0486434.1"/>
    <property type="molecule type" value="Genomic_DNA"/>
</dbReference>
<dbReference type="OrthoDB" id="2514346at2759"/>
<organism evidence="2 3">
    <name type="scientific">Austropuccinia psidii MF-1</name>
    <dbReference type="NCBI Taxonomy" id="1389203"/>
    <lineage>
        <taxon>Eukaryota</taxon>
        <taxon>Fungi</taxon>
        <taxon>Dikarya</taxon>
        <taxon>Basidiomycota</taxon>
        <taxon>Pucciniomycotina</taxon>
        <taxon>Pucciniomycetes</taxon>
        <taxon>Pucciniales</taxon>
        <taxon>Sphaerophragmiaceae</taxon>
        <taxon>Austropuccinia</taxon>
    </lineage>
</organism>
<protein>
    <recommendedName>
        <fullName evidence="4">DUF4939 domain-containing protein</fullName>
    </recommendedName>
</protein>
<dbReference type="AlphaFoldDB" id="A0A9Q3CJE7"/>